<dbReference type="InterPro" id="IPR033593">
    <property type="entry name" value="N-RASSF"/>
</dbReference>
<dbReference type="RefSeq" id="XP_011290522.1">
    <property type="nucleotide sequence ID" value="XM_011292220.2"/>
</dbReference>
<dbReference type="VEuPathDB" id="VectorBase:MDOA012421"/>
<feature type="coiled-coil region" evidence="1">
    <location>
        <begin position="440"/>
        <end position="467"/>
    </location>
</feature>
<evidence type="ECO:0000256" key="2">
    <source>
        <dbReference type="SAM" id="MobiDB-lite"/>
    </source>
</evidence>
<feature type="region of interest" description="Disordered" evidence="2">
    <location>
        <begin position="260"/>
        <end position="396"/>
    </location>
</feature>
<reference evidence="5" key="2">
    <citation type="submission" date="2025-04" db="UniProtKB">
        <authorList>
            <consortium name="RefSeq"/>
        </authorList>
    </citation>
    <scope>IDENTIFICATION</scope>
    <source>
        <strain evidence="5">Aabys</strain>
    </source>
</reference>
<dbReference type="GeneID" id="101893572"/>
<dbReference type="AlphaFoldDB" id="A0A1I8N7N0"/>
<gene>
    <name evidence="3" type="primary">101893572</name>
    <name evidence="5" type="synonym">LOC101893572</name>
</gene>
<dbReference type="Gene3D" id="3.10.20.90">
    <property type="entry name" value="Phosphatidylinositol 3-kinase Catalytic Subunit, Chain A, domain 1"/>
    <property type="match status" value="1"/>
</dbReference>
<sequence length="540" mass="62572">MAPQQNSTLIDENLDVSPSLINIPEEISRYSPILPPKNQRNHDKNNNNNNHSKNHNNNINNNNINNNNDNNNHQQDVNFVRNWEQTEREKRHFHKYKHQRSGSYRSGCSRRSRSISLYGVNSTIEQGHKEITIWLGDEPRYVSGVTNKTTCNDIIKALIDDEIRCGNYEYCQRLKDGTASRDYSDYVITECWRGIERSYDGNMAILPVWKAWSRVHNEIRLSLKHHKDIQDPSKAFKSNTTLTCIRNYICKLLKFGRKKSNKKKNQQKLSSNNGQKTKTNETNSGKDNNGKLLDKLIPDSAENDTNGVDLNGLNTNLKPSKEQSDVRAKNKVNKEKLYRLSENRSSQRKRRSHRRKEKRSSSTAHDKISNAECSSNYLRRRKDSTIRSSVRSKLAQKNAQMNELYDREYALTKELTNKCKLYKLQNELYTAADKDLEMSVGQIQENIEAYAREIIRTEHELLEVKKEIKQDISIINNLKRLTLETNPNECGVPVDIEKLLKPEAQPLPTPIDTAEPKCNEQMLFVDNIYEFCDNNASMLV</sequence>
<dbReference type="CDD" id="cd16123">
    <property type="entry name" value="RA_RASSF7_like"/>
    <property type="match status" value="1"/>
</dbReference>
<name>A0A1I8N7N0_MUSDO</name>
<dbReference type="PANTHER" id="PTHR15286:SF15">
    <property type="entry name" value="MERU, ISOFORM A"/>
    <property type="match status" value="1"/>
</dbReference>
<dbReference type="EnsemblMetazoa" id="MDOA012421-RB">
    <property type="protein sequence ID" value="MDOA012421-PB"/>
    <property type="gene ID" value="MDOA012421"/>
</dbReference>
<dbReference type="PANTHER" id="PTHR15286">
    <property type="entry name" value="RAS-ASSOCIATING DOMAIN CONTAINING PROTEIN"/>
    <property type="match status" value="1"/>
</dbReference>
<evidence type="ECO:0000313" key="5">
    <source>
        <dbReference type="RefSeq" id="XP_011290522.1"/>
    </source>
</evidence>
<feature type="region of interest" description="Disordered" evidence="2">
    <location>
        <begin position="90"/>
        <end position="109"/>
    </location>
</feature>
<protein>
    <submittedName>
        <fullName evidence="5">Probable WRKY transcription factor protein 1</fullName>
    </submittedName>
</protein>
<dbReference type="Proteomes" id="UP001652621">
    <property type="component" value="Unplaced"/>
</dbReference>
<evidence type="ECO:0000256" key="1">
    <source>
        <dbReference type="SAM" id="Coils"/>
    </source>
</evidence>
<feature type="compositionally biased region" description="Basic residues" evidence="2">
    <location>
        <begin position="346"/>
        <end position="358"/>
    </location>
</feature>
<feature type="compositionally biased region" description="Polar residues" evidence="2">
    <location>
        <begin position="386"/>
        <end position="396"/>
    </location>
</feature>
<dbReference type="OrthoDB" id="10034447at2759"/>
<keyword evidence="4" id="KW-1185">Reference proteome</keyword>
<feature type="compositionally biased region" description="Polar residues" evidence="2">
    <location>
        <begin position="303"/>
        <end position="318"/>
    </location>
</feature>
<feature type="region of interest" description="Disordered" evidence="2">
    <location>
        <begin position="31"/>
        <end position="74"/>
    </location>
</feature>
<feature type="compositionally biased region" description="Basic and acidic residues" evidence="2">
    <location>
        <begin position="288"/>
        <end position="297"/>
    </location>
</feature>
<keyword evidence="1" id="KW-0175">Coiled coil</keyword>
<dbReference type="KEGG" id="mde:101893572"/>
<feature type="compositionally biased region" description="Low complexity" evidence="2">
    <location>
        <begin position="267"/>
        <end position="276"/>
    </location>
</feature>
<feature type="compositionally biased region" description="Basic residues" evidence="2">
    <location>
        <begin position="91"/>
        <end position="100"/>
    </location>
</feature>
<dbReference type="SUPFAM" id="SSF54236">
    <property type="entry name" value="Ubiquitin-like"/>
    <property type="match status" value="1"/>
</dbReference>
<accession>A0A1I8N7N0</accession>
<feature type="compositionally biased region" description="Basic and acidic residues" evidence="2">
    <location>
        <begin position="319"/>
        <end position="342"/>
    </location>
</feature>
<dbReference type="VEuPathDB" id="VectorBase:MDOMA2_019100"/>
<evidence type="ECO:0000313" key="4">
    <source>
        <dbReference type="Proteomes" id="UP001652621"/>
    </source>
</evidence>
<evidence type="ECO:0000313" key="3">
    <source>
        <dbReference type="EnsemblMetazoa" id="MDOA012421-PB"/>
    </source>
</evidence>
<dbReference type="InterPro" id="IPR029071">
    <property type="entry name" value="Ubiquitin-like_domsf"/>
</dbReference>
<proteinExistence type="predicted"/>
<feature type="compositionally biased region" description="Low complexity" evidence="2">
    <location>
        <begin position="46"/>
        <end position="73"/>
    </location>
</feature>
<reference evidence="3" key="1">
    <citation type="submission" date="2020-05" db="UniProtKB">
        <authorList>
            <consortium name="EnsemblMetazoa"/>
        </authorList>
    </citation>
    <scope>IDENTIFICATION</scope>
    <source>
        <strain evidence="3">Aabys</strain>
    </source>
</reference>
<organism evidence="3">
    <name type="scientific">Musca domestica</name>
    <name type="common">House fly</name>
    <dbReference type="NCBI Taxonomy" id="7370"/>
    <lineage>
        <taxon>Eukaryota</taxon>
        <taxon>Metazoa</taxon>
        <taxon>Ecdysozoa</taxon>
        <taxon>Arthropoda</taxon>
        <taxon>Hexapoda</taxon>
        <taxon>Insecta</taxon>
        <taxon>Pterygota</taxon>
        <taxon>Neoptera</taxon>
        <taxon>Endopterygota</taxon>
        <taxon>Diptera</taxon>
        <taxon>Brachycera</taxon>
        <taxon>Muscomorpha</taxon>
        <taxon>Muscoidea</taxon>
        <taxon>Muscidae</taxon>
        <taxon>Musca</taxon>
    </lineage>
</organism>
<dbReference type="eggNOG" id="KOG1574">
    <property type="taxonomic scope" value="Eukaryota"/>
</dbReference>